<dbReference type="Proteomes" id="UP000002872">
    <property type="component" value="Unassembled WGS sequence"/>
</dbReference>
<feature type="region of interest" description="Disordered" evidence="1">
    <location>
        <begin position="366"/>
        <end position="405"/>
    </location>
</feature>
<keyword evidence="4" id="KW-1185">Reference proteome</keyword>
<feature type="transmembrane region" description="Helical" evidence="2">
    <location>
        <begin position="415"/>
        <end position="435"/>
    </location>
</feature>
<reference evidence="3" key="1">
    <citation type="submission" date="2011-01" db="EMBL/GenBank/DDBJ databases">
        <title>The Genome Sequence of Nematocida parisii strain ERTm3.</title>
        <authorList>
            <consortium name="The Broad Institute Genome Sequencing Platform"/>
            <consortium name="The Broad Institute Genome Sequencing Center for Infectious Disease"/>
            <person name="Cuomo C."/>
            <person name="Troemel E."/>
            <person name="Young S.K."/>
            <person name="Zeng Q."/>
            <person name="Gargeya S."/>
            <person name="Fitzgerald M."/>
            <person name="Haas B."/>
            <person name="Abouelleil A."/>
            <person name="Alvarado L."/>
            <person name="Arachchi H.M."/>
            <person name="Berlin A."/>
            <person name="Chapman S.B."/>
            <person name="Gearin G."/>
            <person name="Goldberg J."/>
            <person name="Griggs A."/>
            <person name="Gujja S."/>
            <person name="Hansen M."/>
            <person name="Heiman D."/>
            <person name="Howarth C."/>
            <person name="Larimer J."/>
            <person name="Lui A."/>
            <person name="MacDonald P.J.P."/>
            <person name="McCowen C."/>
            <person name="Montmayeur A."/>
            <person name="Murphy C."/>
            <person name="Neiman D."/>
            <person name="Pearson M."/>
            <person name="Priest M."/>
            <person name="Roberts A."/>
            <person name="Saif S."/>
            <person name="Shea T."/>
            <person name="Sisk P."/>
            <person name="Stolte C."/>
            <person name="Sykes S."/>
            <person name="Wortman J."/>
            <person name="Nusbaum C."/>
            <person name="Birren B."/>
        </authorList>
    </citation>
    <scope>NUCLEOTIDE SEQUENCE</scope>
    <source>
        <strain evidence="3">ERTm3</strain>
    </source>
</reference>
<protein>
    <submittedName>
        <fullName evidence="3">Uncharacterized protein</fullName>
    </submittedName>
</protein>
<evidence type="ECO:0000256" key="2">
    <source>
        <dbReference type="SAM" id="Phobius"/>
    </source>
</evidence>
<dbReference type="HOGENOM" id="CLU_611232_0_0_1"/>
<dbReference type="AlphaFoldDB" id="I3EEG8"/>
<evidence type="ECO:0000256" key="1">
    <source>
        <dbReference type="SAM" id="MobiDB-lite"/>
    </source>
</evidence>
<dbReference type="OrthoDB" id="10312308at2759"/>
<evidence type="ECO:0000313" key="4">
    <source>
        <dbReference type="Proteomes" id="UP000002872"/>
    </source>
</evidence>
<dbReference type="EMBL" id="GL870881">
    <property type="protein sequence ID" value="EIJ87615.1"/>
    <property type="molecule type" value="Genomic_DNA"/>
</dbReference>
<evidence type="ECO:0000313" key="3">
    <source>
        <dbReference type="EMBL" id="EIJ87615.1"/>
    </source>
</evidence>
<gene>
    <name evidence="3" type="ORF">NEQG_02162</name>
</gene>
<accession>I3EEG8</accession>
<dbReference type="VEuPathDB" id="MicrosporidiaDB:NEQG_02162"/>
<proteinExistence type="predicted"/>
<dbReference type="InParanoid" id="I3EEG8"/>
<keyword evidence="2" id="KW-0812">Transmembrane</keyword>
<keyword evidence="2" id="KW-0472">Membrane</keyword>
<feature type="compositionally biased region" description="Polar residues" evidence="1">
    <location>
        <begin position="380"/>
        <end position="405"/>
    </location>
</feature>
<sequence length="448" mass="51336">MFQGYGINLRKNLQVMFNEKKLRKQLALKIEEINKKNRTLRAPLKTFVPIILSVCTRGEVFKAESAVLNNLEYNAFMVFLMQRLNNIDTIDADLYIEAVKNAIRDTKTTITGIENAAKKIKIPKQRDAYYKLMNSNHLFIANISIVRSYVWTDIIHALYPYYATKKLNKISSSKALDEILELTGDGECSRLQKVLDIITNNTGKFTRCNELGEKESNLDTLGLSEEDIESLHLFTSVNYKHLSMIIKKIYNSINIESTKDGDFDKIIVLKSLFFFLENSSNFAPIDVSYCESEFKYALYNSLQSCDNWDVVDFLFTIQETLSLKKIKGFSSIKFKTNVGDNYVKTIKPNLDPFFIENNNQARRCQRPVAKPPKNNRTAKKLNTITPGQETSQNQEDSPSESTNCQPTLVRSSNQLVIGILTIIALVFISIIIYCYRALEVIILNLFEY</sequence>
<name>I3EEG8_NEMP3</name>
<keyword evidence="2" id="KW-1133">Transmembrane helix</keyword>
<organism evidence="3 4">
    <name type="scientific">Nematocida parisii (strain ERTm3)</name>
    <name type="common">Nematode killer fungus</name>
    <dbReference type="NCBI Taxonomy" id="935791"/>
    <lineage>
        <taxon>Eukaryota</taxon>
        <taxon>Fungi</taxon>
        <taxon>Fungi incertae sedis</taxon>
        <taxon>Microsporidia</taxon>
        <taxon>Nematocida</taxon>
    </lineage>
</organism>